<feature type="transmembrane region" description="Helical" evidence="6">
    <location>
        <begin position="173"/>
        <end position="192"/>
    </location>
</feature>
<organism evidence="8 9">
    <name type="scientific">Thermomonospora cellulosilytica</name>
    <dbReference type="NCBI Taxonomy" id="1411118"/>
    <lineage>
        <taxon>Bacteria</taxon>
        <taxon>Bacillati</taxon>
        <taxon>Actinomycetota</taxon>
        <taxon>Actinomycetes</taxon>
        <taxon>Streptosporangiales</taxon>
        <taxon>Thermomonosporaceae</taxon>
        <taxon>Thermomonospora</taxon>
    </lineage>
</organism>
<feature type="transmembrane region" description="Helical" evidence="6">
    <location>
        <begin position="25"/>
        <end position="46"/>
    </location>
</feature>
<feature type="transmembrane region" description="Helical" evidence="6">
    <location>
        <begin position="58"/>
        <end position="82"/>
    </location>
</feature>
<reference evidence="8 9" key="1">
    <citation type="submission" date="2020-08" db="EMBL/GenBank/DDBJ databases">
        <title>Sequencing the genomes of 1000 actinobacteria strains.</title>
        <authorList>
            <person name="Klenk H.-P."/>
        </authorList>
    </citation>
    <scope>NUCLEOTIDE SEQUENCE [LARGE SCALE GENOMIC DNA]</scope>
    <source>
        <strain evidence="8 9">DSM 45823</strain>
    </source>
</reference>
<dbReference type="PROSITE" id="PS51012">
    <property type="entry name" value="ABC_TM2"/>
    <property type="match status" value="1"/>
</dbReference>
<feature type="domain" description="ABC transmembrane type-2" evidence="7">
    <location>
        <begin position="24"/>
        <end position="260"/>
    </location>
</feature>
<dbReference type="PIRSF" id="PIRSF006648">
    <property type="entry name" value="DrrB"/>
    <property type="match status" value="1"/>
</dbReference>
<comment type="similarity">
    <text evidence="6">Belongs to the ABC-2 integral membrane protein family.</text>
</comment>
<keyword evidence="5" id="KW-0046">Antibiotic resistance</keyword>
<dbReference type="PANTHER" id="PTHR43229">
    <property type="entry name" value="NODULATION PROTEIN J"/>
    <property type="match status" value="1"/>
</dbReference>
<dbReference type="Proteomes" id="UP000539313">
    <property type="component" value="Unassembled WGS sequence"/>
</dbReference>
<evidence type="ECO:0000256" key="5">
    <source>
        <dbReference type="ARBA" id="ARBA00023251"/>
    </source>
</evidence>
<keyword evidence="9" id="KW-1185">Reference proteome</keyword>
<feature type="transmembrane region" description="Helical" evidence="6">
    <location>
        <begin position="140"/>
        <end position="161"/>
    </location>
</feature>
<dbReference type="GO" id="GO:0043190">
    <property type="term" value="C:ATP-binding cassette (ABC) transporter complex"/>
    <property type="evidence" value="ECO:0007669"/>
    <property type="project" value="InterPro"/>
</dbReference>
<evidence type="ECO:0000313" key="8">
    <source>
        <dbReference type="EMBL" id="MBA9007697.1"/>
    </source>
</evidence>
<evidence type="ECO:0000256" key="6">
    <source>
        <dbReference type="RuleBase" id="RU361157"/>
    </source>
</evidence>
<feature type="transmembrane region" description="Helical" evidence="6">
    <location>
        <begin position="103"/>
        <end position="128"/>
    </location>
</feature>
<comment type="subcellular location">
    <subcellularLocation>
        <location evidence="6">Cell membrane</location>
        <topology evidence="6">Multi-pass membrane protein</topology>
    </subcellularLocation>
    <subcellularLocation>
        <location evidence="1">Membrane</location>
        <topology evidence="1">Multi-pass membrane protein</topology>
    </subcellularLocation>
</comment>
<accession>A0A7W3RC37</accession>
<evidence type="ECO:0000256" key="4">
    <source>
        <dbReference type="ARBA" id="ARBA00023136"/>
    </source>
</evidence>
<sequence>MTRALSVGVSRGLLETRMFLRERDAVVFTFLLPVMLLAIFGSIFDYELGETGVSFRQYFTAGMIATGIMSVTFVNLGVAIAVERDDGTLKRLYGTPMPRASYFVGKTVLALILAVLETAVLLGVGIALFGLEPPADPGRWLTFAWVFVLGVASCALLGIAMSSLPRSGRSASGVLNLPFLALQFISGVFFAFGQLPGWLQQIAALFPLKWMCQGLRSALLPDALLAAEPAGAWEHGRIALILGAWCVAGLALCALTFRWKGKADG</sequence>
<keyword evidence="6" id="KW-0813">Transport</keyword>
<dbReference type="InterPro" id="IPR051784">
    <property type="entry name" value="Nod_factor_ABC_transporter"/>
</dbReference>
<comment type="caution">
    <text evidence="8">The sequence shown here is derived from an EMBL/GenBank/DDBJ whole genome shotgun (WGS) entry which is preliminary data.</text>
</comment>
<dbReference type="InterPro" id="IPR013525">
    <property type="entry name" value="ABC2_TM"/>
</dbReference>
<dbReference type="Pfam" id="PF01061">
    <property type="entry name" value="ABC2_membrane"/>
    <property type="match status" value="1"/>
</dbReference>
<dbReference type="PANTHER" id="PTHR43229:SF6">
    <property type="entry name" value="ABC-TYPE MULTIDRUG TRANSPORT SYSTEM, PERMEASE COMPONENT"/>
    <property type="match status" value="1"/>
</dbReference>
<dbReference type="InterPro" id="IPR000412">
    <property type="entry name" value="ABC_2_transport"/>
</dbReference>
<dbReference type="AlphaFoldDB" id="A0A7W3RC37"/>
<evidence type="ECO:0000256" key="3">
    <source>
        <dbReference type="ARBA" id="ARBA00022989"/>
    </source>
</evidence>
<proteinExistence type="inferred from homology"/>
<evidence type="ECO:0000256" key="2">
    <source>
        <dbReference type="ARBA" id="ARBA00022692"/>
    </source>
</evidence>
<feature type="transmembrane region" description="Helical" evidence="6">
    <location>
        <begin position="238"/>
        <end position="257"/>
    </location>
</feature>
<name>A0A7W3RC37_9ACTN</name>
<protein>
    <recommendedName>
        <fullName evidence="6">Transport permease protein</fullName>
    </recommendedName>
</protein>
<gene>
    <name evidence="8" type="ORF">HNR21_006579</name>
</gene>
<dbReference type="EMBL" id="JACJII010000001">
    <property type="protein sequence ID" value="MBA9007697.1"/>
    <property type="molecule type" value="Genomic_DNA"/>
</dbReference>
<keyword evidence="2 6" id="KW-0812">Transmembrane</keyword>
<dbReference type="RefSeq" id="WP_182708178.1">
    <property type="nucleotide sequence ID" value="NZ_JACJII010000001.1"/>
</dbReference>
<evidence type="ECO:0000313" key="9">
    <source>
        <dbReference type="Proteomes" id="UP000539313"/>
    </source>
</evidence>
<evidence type="ECO:0000256" key="1">
    <source>
        <dbReference type="ARBA" id="ARBA00004141"/>
    </source>
</evidence>
<keyword evidence="3 6" id="KW-1133">Transmembrane helix</keyword>
<dbReference type="GO" id="GO:0046677">
    <property type="term" value="P:response to antibiotic"/>
    <property type="evidence" value="ECO:0007669"/>
    <property type="project" value="UniProtKB-KW"/>
</dbReference>
<dbReference type="InterPro" id="IPR047817">
    <property type="entry name" value="ABC2_TM_bact-type"/>
</dbReference>
<dbReference type="GO" id="GO:0140359">
    <property type="term" value="F:ABC-type transporter activity"/>
    <property type="evidence" value="ECO:0007669"/>
    <property type="project" value="InterPro"/>
</dbReference>
<keyword evidence="4 6" id="KW-0472">Membrane</keyword>
<keyword evidence="6" id="KW-1003">Cell membrane</keyword>
<evidence type="ECO:0000259" key="7">
    <source>
        <dbReference type="PROSITE" id="PS51012"/>
    </source>
</evidence>